<dbReference type="SMART" id="SM00382">
    <property type="entry name" value="AAA"/>
    <property type="match status" value="1"/>
</dbReference>
<dbReference type="AlphaFoldDB" id="A0A3L7J281"/>
<name>A0A3L7J281_9MICO</name>
<dbReference type="EMBL" id="RCWJ01000002">
    <property type="protein sequence ID" value="RLQ84676.1"/>
    <property type="molecule type" value="Genomic_DNA"/>
</dbReference>
<dbReference type="Proteomes" id="UP000282460">
    <property type="component" value="Unassembled WGS sequence"/>
</dbReference>
<keyword evidence="4 6" id="KW-0067">ATP-binding</keyword>
<dbReference type="GO" id="GO:0005524">
    <property type="term" value="F:ATP binding"/>
    <property type="evidence" value="ECO:0007669"/>
    <property type="project" value="UniProtKB-KW"/>
</dbReference>
<keyword evidence="3" id="KW-0547">Nucleotide-binding</keyword>
<organism evidence="6 7">
    <name type="scientific">Mycetocola zhadangensis</name>
    <dbReference type="NCBI Taxonomy" id="1164595"/>
    <lineage>
        <taxon>Bacteria</taxon>
        <taxon>Bacillati</taxon>
        <taxon>Actinomycetota</taxon>
        <taxon>Actinomycetes</taxon>
        <taxon>Micrococcales</taxon>
        <taxon>Microbacteriaceae</taxon>
        <taxon>Mycetocola</taxon>
    </lineage>
</organism>
<dbReference type="GO" id="GO:0016887">
    <property type="term" value="F:ATP hydrolysis activity"/>
    <property type="evidence" value="ECO:0007669"/>
    <property type="project" value="InterPro"/>
</dbReference>
<dbReference type="SUPFAM" id="SSF52540">
    <property type="entry name" value="P-loop containing nucleoside triphosphate hydrolases"/>
    <property type="match status" value="1"/>
</dbReference>
<evidence type="ECO:0000256" key="4">
    <source>
        <dbReference type="ARBA" id="ARBA00022840"/>
    </source>
</evidence>
<reference evidence="6 7" key="1">
    <citation type="submission" date="2018-10" db="EMBL/GenBank/DDBJ databases">
        <authorList>
            <person name="Li J."/>
        </authorList>
    </citation>
    <scope>NUCLEOTIDE SEQUENCE [LARGE SCALE GENOMIC DNA]</scope>
    <source>
        <strain evidence="6 7">ZD1-4</strain>
    </source>
</reference>
<dbReference type="PANTHER" id="PTHR43335">
    <property type="entry name" value="ABC TRANSPORTER, ATP-BINDING PROTEIN"/>
    <property type="match status" value="1"/>
</dbReference>
<dbReference type="Pfam" id="PF00005">
    <property type="entry name" value="ABC_tran"/>
    <property type="match status" value="1"/>
</dbReference>
<gene>
    <name evidence="6" type="ORF">D9V28_09365</name>
</gene>
<dbReference type="Gene3D" id="3.40.50.300">
    <property type="entry name" value="P-loop containing nucleotide triphosphate hydrolases"/>
    <property type="match status" value="1"/>
</dbReference>
<dbReference type="PANTHER" id="PTHR43335:SF4">
    <property type="entry name" value="ABC TRANSPORTER, ATP-BINDING PROTEIN"/>
    <property type="match status" value="1"/>
</dbReference>
<dbReference type="InterPro" id="IPR003439">
    <property type="entry name" value="ABC_transporter-like_ATP-bd"/>
</dbReference>
<dbReference type="InterPro" id="IPR003593">
    <property type="entry name" value="AAA+_ATPase"/>
</dbReference>
<evidence type="ECO:0000256" key="1">
    <source>
        <dbReference type="ARBA" id="ARBA00005417"/>
    </source>
</evidence>
<feature type="domain" description="ABC transporter" evidence="5">
    <location>
        <begin position="2"/>
        <end position="228"/>
    </location>
</feature>
<dbReference type="PROSITE" id="PS50893">
    <property type="entry name" value="ABC_TRANSPORTER_2"/>
    <property type="match status" value="1"/>
</dbReference>
<sequence length="236" mass="24822">MIDIQQLSKHYGDVIAVDDISLYIPAGTITGFLGPNGAGKSTLLRLVCGLTRPTTGSALIGGLPYSAIGNPGRTVGVSLDASALHSGRTGRESLALAALLMGVGTDRVDTVLETVGLSRGESRRRVGSYSLGMRQRLGLAHAVLGDPRVLILDEPANGLDPHGIHWLRSFLRSYADGGGTVLLSSHLLAEVDALADYLAILGRGRLLAHGPRDSLVQDSAPDLESYFLNLTGDFSR</sequence>
<evidence type="ECO:0000256" key="3">
    <source>
        <dbReference type="ARBA" id="ARBA00022741"/>
    </source>
</evidence>
<evidence type="ECO:0000313" key="7">
    <source>
        <dbReference type="Proteomes" id="UP000282460"/>
    </source>
</evidence>
<dbReference type="RefSeq" id="WP_121659722.1">
    <property type="nucleotide sequence ID" value="NZ_BMEK01000002.1"/>
</dbReference>
<evidence type="ECO:0000256" key="2">
    <source>
        <dbReference type="ARBA" id="ARBA00022448"/>
    </source>
</evidence>
<comment type="caution">
    <text evidence="6">The sequence shown here is derived from an EMBL/GenBank/DDBJ whole genome shotgun (WGS) entry which is preliminary data.</text>
</comment>
<keyword evidence="7" id="KW-1185">Reference proteome</keyword>
<protein>
    <submittedName>
        <fullName evidence="6">ATP-binding cassette domain-containing protein</fullName>
    </submittedName>
</protein>
<keyword evidence="2" id="KW-0813">Transport</keyword>
<accession>A0A3L7J281</accession>
<comment type="similarity">
    <text evidence="1">Belongs to the ABC transporter superfamily.</text>
</comment>
<dbReference type="OrthoDB" id="9804819at2"/>
<evidence type="ECO:0000313" key="6">
    <source>
        <dbReference type="EMBL" id="RLQ84676.1"/>
    </source>
</evidence>
<proteinExistence type="inferred from homology"/>
<evidence type="ECO:0000259" key="5">
    <source>
        <dbReference type="PROSITE" id="PS50893"/>
    </source>
</evidence>
<dbReference type="InterPro" id="IPR027417">
    <property type="entry name" value="P-loop_NTPase"/>
</dbReference>